<feature type="signal peptide" evidence="11">
    <location>
        <begin position="1"/>
        <end position="24"/>
    </location>
</feature>
<evidence type="ECO:0000256" key="9">
    <source>
        <dbReference type="PIRSR" id="PIRSR000294-2"/>
    </source>
</evidence>
<evidence type="ECO:0000256" key="1">
    <source>
        <dbReference type="ARBA" id="ARBA00004418"/>
    </source>
</evidence>
<evidence type="ECO:0000259" key="12">
    <source>
        <dbReference type="PROSITE" id="PS51007"/>
    </source>
</evidence>
<feature type="binding site" description="covalent" evidence="8">
    <location>
        <position position="83"/>
    </location>
    <ligand>
        <name>heme c</name>
        <dbReference type="ChEBI" id="CHEBI:61717"/>
        <label>1</label>
    </ligand>
</feature>
<keyword evidence="6 13" id="KW-0560">Oxidoreductase</keyword>
<dbReference type="InterPro" id="IPR051395">
    <property type="entry name" value="Cytochrome_c_Peroxidase/MauG"/>
</dbReference>
<evidence type="ECO:0000256" key="10">
    <source>
        <dbReference type="SAM" id="MobiDB-lite"/>
    </source>
</evidence>
<keyword evidence="2 8" id="KW-0349">Heme</keyword>
<feature type="domain" description="Cytochrome c" evidence="12">
    <location>
        <begin position="212"/>
        <end position="331"/>
    </location>
</feature>
<feature type="binding site" description="covalent" evidence="8">
    <location>
        <position position="229"/>
    </location>
    <ligand>
        <name>heme c</name>
        <dbReference type="ChEBI" id="CHEBI:61717"/>
        <label>2</label>
    </ligand>
</feature>
<accession>A0A0N0GNK7</accession>
<proteinExistence type="predicted"/>
<organism evidence="13 14">
    <name type="scientific">Amantichitinum ursilacus</name>
    <dbReference type="NCBI Taxonomy" id="857265"/>
    <lineage>
        <taxon>Bacteria</taxon>
        <taxon>Pseudomonadati</taxon>
        <taxon>Pseudomonadota</taxon>
        <taxon>Betaproteobacteria</taxon>
        <taxon>Neisseriales</taxon>
        <taxon>Chitinibacteraceae</taxon>
        <taxon>Amantichitinum</taxon>
    </lineage>
</organism>
<dbReference type="STRING" id="857265.WG78_12335"/>
<keyword evidence="13" id="KW-0575">Peroxidase</keyword>
<evidence type="ECO:0000256" key="6">
    <source>
        <dbReference type="ARBA" id="ARBA00023002"/>
    </source>
</evidence>
<dbReference type="Gene3D" id="1.10.760.10">
    <property type="entry name" value="Cytochrome c-like domain"/>
    <property type="match status" value="2"/>
</dbReference>
<feature type="chain" id="PRO_5005849708" evidence="11">
    <location>
        <begin position="25"/>
        <end position="357"/>
    </location>
</feature>
<comment type="cofactor">
    <cofactor evidence="8">
        <name>heme</name>
        <dbReference type="ChEBI" id="CHEBI:30413"/>
    </cofactor>
    <text evidence="8">Binds 2 heme groups.</text>
</comment>
<dbReference type="SUPFAM" id="SSF46626">
    <property type="entry name" value="Cytochrome c"/>
    <property type="match status" value="2"/>
</dbReference>
<sequence length="357" mass="38379">MLFDRSTFRTLAACLLAGAVLHQAGATGAPATPDPALRKQAQTLFKPIIATPNPDPTGRIALGKMLFFDARLSRSGTQSCSSCHNLARAGVDNTPVSLGHRWTKGTRNSPTVLNATYHSKQFWDGRAVTLEDQAKGPITNPVEMALADPATAVRRLNSIPGYPPLFAKAFPDSKSPLSYDNIASAIASFERTLVTPSRFDQYLTSNPAALTDTEQTGLRRFMETGCIACHSGVALGGTQFMKFGLAKGPYWKYTGSKGRDHGVAEVSKKAADTDLFKVPGLRNVAQTAPYFHDGSVWSLRDAIRIMGETQLGTTLTATDLDTIEAFLTSLNGEVPRAARELPQLPPDGPSTPKPDFN</sequence>
<evidence type="ECO:0000256" key="4">
    <source>
        <dbReference type="ARBA" id="ARBA00022729"/>
    </source>
</evidence>
<protein>
    <submittedName>
        <fullName evidence="13">Cytochrome c551 peroxidase</fullName>
        <ecNumber evidence="13">1.11.1.5</ecNumber>
    </submittedName>
</protein>
<dbReference type="PANTHER" id="PTHR30600">
    <property type="entry name" value="CYTOCHROME C PEROXIDASE-RELATED"/>
    <property type="match status" value="1"/>
</dbReference>
<dbReference type="PANTHER" id="PTHR30600:SF7">
    <property type="entry name" value="CYTOCHROME C PEROXIDASE-RELATED"/>
    <property type="match status" value="1"/>
</dbReference>
<dbReference type="PROSITE" id="PS51007">
    <property type="entry name" value="CYTC"/>
    <property type="match status" value="2"/>
</dbReference>
<feature type="region of interest" description="Disordered" evidence="10">
    <location>
        <begin position="337"/>
        <end position="357"/>
    </location>
</feature>
<dbReference type="OrthoDB" id="9805202at2"/>
<dbReference type="GO" id="GO:0020037">
    <property type="term" value="F:heme binding"/>
    <property type="evidence" value="ECO:0007669"/>
    <property type="project" value="InterPro"/>
</dbReference>
<dbReference type="RefSeq" id="WP_053938112.1">
    <property type="nucleotide sequence ID" value="NZ_LAQT01000009.1"/>
</dbReference>
<feature type="binding site" description="axial binding residue" evidence="9">
    <location>
        <position position="306"/>
    </location>
    <ligand>
        <name>heme c</name>
        <dbReference type="ChEBI" id="CHEBI:61717"/>
        <label>2</label>
    </ligand>
    <ligandPart>
        <name>Fe</name>
        <dbReference type="ChEBI" id="CHEBI:18248"/>
    </ligandPart>
</feature>
<evidence type="ECO:0000256" key="5">
    <source>
        <dbReference type="ARBA" id="ARBA00022764"/>
    </source>
</evidence>
<evidence type="ECO:0000256" key="7">
    <source>
        <dbReference type="ARBA" id="ARBA00023004"/>
    </source>
</evidence>
<dbReference type="EMBL" id="LAQT01000009">
    <property type="protein sequence ID" value="KPC52633.1"/>
    <property type="molecule type" value="Genomic_DNA"/>
</dbReference>
<dbReference type="AlphaFoldDB" id="A0A0N0GNK7"/>
<evidence type="ECO:0000256" key="3">
    <source>
        <dbReference type="ARBA" id="ARBA00022723"/>
    </source>
</evidence>
<feature type="binding site" description="axial binding residue" evidence="9">
    <location>
        <position position="84"/>
    </location>
    <ligand>
        <name>heme c</name>
        <dbReference type="ChEBI" id="CHEBI:61717"/>
        <label>1</label>
    </ligand>
    <ligandPart>
        <name>Fe</name>
        <dbReference type="ChEBI" id="CHEBI:18248"/>
    </ligandPart>
</feature>
<evidence type="ECO:0000256" key="11">
    <source>
        <dbReference type="SAM" id="SignalP"/>
    </source>
</evidence>
<evidence type="ECO:0000313" key="13">
    <source>
        <dbReference type="EMBL" id="KPC52633.1"/>
    </source>
</evidence>
<gene>
    <name evidence="13" type="primary">ccpA_2</name>
    <name evidence="13" type="ORF">WG78_12335</name>
</gene>
<feature type="binding site" description="axial binding residue" evidence="9">
    <location>
        <position position="230"/>
    </location>
    <ligand>
        <name>heme c</name>
        <dbReference type="ChEBI" id="CHEBI:61717"/>
        <label>2</label>
    </ligand>
    <ligandPart>
        <name>Fe</name>
        <dbReference type="ChEBI" id="CHEBI:18248"/>
    </ligandPart>
</feature>
<reference evidence="13 14" key="1">
    <citation type="submission" date="2015-07" db="EMBL/GenBank/DDBJ databases">
        <title>Draft genome sequence of the Amantichitinum ursilacus IGB-41, a new chitin-degrading bacterium.</title>
        <authorList>
            <person name="Kirstahler P."/>
            <person name="Guenther M."/>
            <person name="Grumaz C."/>
            <person name="Rupp S."/>
            <person name="Zibek S."/>
            <person name="Sohn K."/>
        </authorList>
    </citation>
    <scope>NUCLEOTIDE SEQUENCE [LARGE SCALE GENOMIC DNA]</scope>
    <source>
        <strain evidence="13 14">IGB-41</strain>
    </source>
</reference>
<evidence type="ECO:0000313" key="14">
    <source>
        <dbReference type="Proteomes" id="UP000037939"/>
    </source>
</evidence>
<name>A0A0N0GNK7_9NEIS</name>
<keyword evidence="7 9" id="KW-0408">Iron</keyword>
<dbReference type="Pfam" id="PF03150">
    <property type="entry name" value="CCP_MauG"/>
    <property type="match status" value="1"/>
</dbReference>
<dbReference type="EC" id="1.11.1.5" evidence="13"/>
<feature type="compositionally biased region" description="Pro residues" evidence="10">
    <location>
        <begin position="343"/>
        <end position="357"/>
    </location>
</feature>
<dbReference type="PATRIC" id="fig|857265.3.peg.2544"/>
<dbReference type="InterPro" id="IPR036909">
    <property type="entry name" value="Cyt_c-like_dom_sf"/>
</dbReference>
<comment type="PTM">
    <text evidence="8">Binds 2 heme groups per subunit.</text>
</comment>
<comment type="subcellular location">
    <subcellularLocation>
        <location evidence="1">Periplasm</location>
    </subcellularLocation>
</comment>
<evidence type="ECO:0000256" key="2">
    <source>
        <dbReference type="ARBA" id="ARBA00022617"/>
    </source>
</evidence>
<keyword evidence="3 9" id="KW-0479">Metal-binding</keyword>
<dbReference type="GO" id="GO:0009055">
    <property type="term" value="F:electron transfer activity"/>
    <property type="evidence" value="ECO:0007669"/>
    <property type="project" value="InterPro"/>
</dbReference>
<dbReference type="GO" id="GO:0046872">
    <property type="term" value="F:metal ion binding"/>
    <property type="evidence" value="ECO:0007669"/>
    <property type="project" value="UniProtKB-KW"/>
</dbReference>
<keyword evidence="5" id="KW-0574">Periplasm</keyword>
<dbReference type="PIRSF" id="PIRSF000294">
    <property type="entry name" value="Cytochrome-c_peroxidase"/>
    <property type="match status" value="1"/>
</dbReference>
<keyword evidence="14" id="KW-1185">Reference proteome</keyword>
<dbReference type="GO" id="GO:0042597">
    <property type="term" value="C:periplasmic space"/>
    <property type="evidence" value="ECO:0007669"/>
    <property type="project" value="UniProtKB-SubCell"/>
</dbReference>
<feature type="domain" description="Cytochrome c" evidence="12">
    <location>
        <begin position="58"/>
        <end position="190"/>
    </location>
</feature>
<dbReference type="InterPro" id="IPR004852">
    <property type="entry name" value="Di-haem_cyt_c_peroxidsae"/>
</dbReference>
<dbReference type="InterPro" id="IPR026259">
    <property type="entry name" value="MauG/Cytc_peroxidase"/>
</dbReference>
<comment type="caution">
    <text evidence="13">The sequence shown here is derived from an EMBL/GenBank/DDBJ whole genome shotgun (WGS) entry which is preliminary data.</text>
</comment>
<feature type="binding site" description="covalent" evidence="8">
    <location>
        <position position="226"/>
    </location>
    <ligand>
        <name>heme c</name>
        <dbReference type="ChEBI" id="CHEBI:61717"/>
        <label>2</label>
    </ligand>
</feature>
<dbReference type="Proteomes" id="UP000037939">
    <property type="component" value="Unassembled WGS sequence"/>
</dbReference>
<feature type="binding site" description="covalent" evidence="8">
    <location>
        <position position="80"/>
    </location>
    <ligand>
        <name>heme c</name>
        <dbReference type="ChEBI" id="CHEBI:61717"/>
        <label>1</label>
    </ligand>
</feature>
<dbReference type="InterPro" id="IPR009056">
    <property type="entry name" value="Cyt_c-like_dom"/>
</dbReference>
<evidence type="ECO:0000256" key="8">
    <source>
        <dbReference type="PIRSR" id="PIRSR000294-1"/>
    </source>
</evidence>
<dbReference type="GO" id="GO:0004130">
    <property type="term" value="F:cytochrome-c peroxidase activity"/>
    <property type="evidence" value="ECO:0007669"/>
    <property type="project" value="UniProtKB-EC"/>
</dbReference>
<keyword evidence="4 11" id="KW-0732">Signal</keyword>
<feature type="binding site" description="axial binding residue" evidence="9">
    <location>
        <position position="100"/>
    </location>
    <ligand>
        <name>heme c</name>
        <dbReference type="ChEBI" id="CHEBI:61717"/>
        <label>1</label>
    </ligand>
    <ligandPart>
        <name>Fe</name>
        <dbReference type="ChEBI" id="CHEBI:18248"/>
    </ligandPart>
</feature>